<dbReference type="Proteomes" id="UP000682134">
    <property type="component" value="Unassembled WGS sequence"/>
</dbReference>
<sequence>MQNNARGYTEEATTALKQAVENLQAAIRTVEQEDNRGLLQESLQSVEMAYKQKSNIAMF</sequence>
<reference evidence="1" key="1">
    <citation type="submission" date="2021-04" db="EMBL/GenBank/DDBJ databases">
        <title>Genome seq and assembly of Bacillus sp.</title>
        <authorList>
            <person name="Chhetri G."/>
        </authorList>
    </citation>
    <scope>NUCLEOTIDE SEQUENCE</scope>
    <source>
        <strain evidence="1">RG28</strain>
    </source>
</reference>
<dbReference type="RefSeq" id="WP_209406851.1">
    <property type="nucleotide sequence ID" value="NZ_JAGIYQ010000011.1"/>
</dbReference>
<gene>
    <name evidence="1" type="ORF">J5Y03_15210</name>
</gene>
<accession>A0A940NWZ3</accession>
<dbReference type="AlphaFoldDB" id="A0A940NWZ3"/>
<name>A0A940NWZ3_9BACI</name>
<protein>
    <submittedName>
        <fullName evidence="1">Uncharacterized protein</fullName>
    </submittedName>
</protein>
<evidence type="ECO:0000313" key="2">
    <source>
        <dbReference type="Proteomes" id="UP000682134"/>
    </source>
</evidence>
<keyword evidence="2" id="KW-1185">Reference proteome</keyword>
<organism evidence="1 2">
    <name type="scientific">Gottfriedia endophytica</name>
    <dbReference type="NCBI Taxonomy" id="2820819"/>
    <lineage>
        <taxon>Bacteria</taxon>
        <taxon>Bacillati</taxon>
        <taxon>Bacillota</taxon>
        <taxon>Bacilli</taxon>
        <taxon>Bacillales</taxon>
        <taxon>Bacillaceae</taxon>
        <taxon>Gottfriedia</taxon>
    </lineage>
</organism>
<evidence type="ECO:0000313" key="1">
    <source>
        <dbReference type="EMBL" id="MBP0726508.1"/>
    </source>
</evidence>
<proteinExistence type="predicted"/>
<comment type="caution">
    <text evidence="1">The sequence shown here is derived from an EMBL/GenBank/DDBJ whole genome shotgun (WGS) entry which is preliminary data.</text>
</comment>
<dbReference type="EMBL" id="JAGIYQ010000011">
    <property type="protein sequence ID" value="MBP0726508.1"/>
    <property type="molecule type" value="Genomic_DNA"/>
</dbReference>